<proteinExistence type="predicted"/>
<protein>
    <submittedName>
        <fullName evidence="1">Uncharacterized protein</fullName>
    </submittedName>
</protein>
<name>A0A4Q7YUQ7_9BACT</name>
<gene>
    <name evidence="1" type="ORF">BDD14_2878</name>
</gene>
<evidence type="ECO:0000313" key="2">
    <source>
        <dbReference type="Proteomes" id="UP000292958"/>
    </source>
</evidence>
<dbReference type="AlphaFoldDB" id="A0A4Q7YUQ7"/>
<dbReference type="RefSeq" id="WP_165420073.1">
    <property type="nucleotide sequence ID" value="NZ_SHKW01000001.1"/>
</dbReference>
<accession>A0A4Q7YUQ7</accession>
<sequence length="50" mass="5602">MKAIYELLQSRHKAKLQPLIAVAGKLLHAIYGIFRSLTPGVGEQCADHWK</sequence>
<organism evidence="1 2">
    <name type="scientific">Edaphobacter modestus</name>
    <dbReference type="NCBI Taxonomy" id="388466"/>
    <lineage>
        <taxon>Bacteria</taxon>
        <taxon>Pseudomonadati</taxon>
        <taxon>Acidobacteriota</taxon>
        <taxon>Terriglobia</taxon>
        <taxon>Terriglobales</taxon>
        <taxon>Acidobacteriaceae</taxon>
        <taxon>Edaphobacter</taxon>
    </lineage>
</organism>
<comment type="caution">
    <text evidence="1">The sequence shown here is derived from an EMBL/GenBank/DDBJ whole genome shotgun (WGS) entry which is preliminary data.</text>
</comment>
<dbReference type="EMBL" id="SHKW01000001">
    <property type="protein sequence ID" value="RZU41360.1"/>
    <property type="molecule type" value="Genomic_DNA"/>
</dbReference>
<evidence type="ECO:0000313" key="1">
    <source>
        <dbReference type="EMBL" id="RZU41360.1"/>
    </source>
</evidence>
<dbReference type="Proteomes" id="UP000292958">
    <property type="component" value="Unassembled WGS sequence"/>
</dbReference>
<reference evidence="1 2" key="1">
    <citation type="submission" date="2019-02" db="EMBL/GenBank/DDBJ databases">
        <title>Genomic Encyclopedia of Archaeal and Bacterial Type Strains, Phase II (KMG-II): from individual species to whole genera.</title>
        <authorList>
            <person name="Goeker M."/>
        </authorList>
    </citation>
    <scope>NUCLEOTIDE SEQUENCE [LARGE SCALE GENOMIC DNA]</scope>
    <source>
        <strain evidence="1 2">DSM 18101</strain>
    </source>
</reference>
<keyword evidence="2" id="KW-1185">Reference proteome</keyword>